<dbReference type="EMBL" id="JAUZEE010000004">
    <property type="protein sequence ID" value="MDP4300758.1"/>
    <property type="molecule type" value="Genomic_DNA"/>
</dbReference>
<accession>A0ABT9G2S0</accession>
<reference evidence="9 10" key="1">
    <citation type="submission" date="2023-08" db="EMBL/GenBank/DDBJ databases">
        <authorList>
            <person name="Roldan D.M."/>
            <person name="Menes R.J."/>
        </authorList>
    </citation>
    <scope>NUCLEOTIDE SEQUENCE [LARGE SCALE GENOMIC DNA]</scope>
    <source>
        <strain evidence="9 10">CCM 2812</strain>
    </source>
</reference>
<evidence type="ECO:0000313" key="9">
    <source>
        <dbReference type="EMBL" id="MDP4300758.1"/>
    </source>
</evidence>
<keyword evidence="10" id="KW-1185">Reference proteome</keyword>
<evidence type="ECO:0000313" key="10">
    <source>
        <dbReference type="Proteomes" id="UP001235760"/>
    </source>
</evidence>
<dbReference type="InterPro" id="IPR051906">
    <property type="entry name" value="TolC-like"/>
</dbReference>
<keyword evidence="3" id="KW-0813">Transport</keyword>
<evidence type="ECO:0000256" key="6">
    <source>
        <dbReference type="ARBA" id="ARBA00023136"/>
    </source>
</evidence>
<proteinExistence type="inferred from homology"/>
<name>A0ABT9G2S0_LEPDI</name>
<feature type="signal peptide" evidence="8">
    <location>
        <begin position="1"/>
        <end position="38"/>
    </location>
</feature>
<comment type="caution">
    <text evidence="9">The sequence shown here is derived from an EMBL/GenBank/DDBJ whole genome shotgun (WGS) entry which is preliminary data.</text>
</comment>
<dbReference type="PANTHER" id="PTHR30026:SF22">
    <property type="entry name" value="OUTER MEMBRANE EFFLUX PROTEIN"/>
    <property type="match status" value="1"/>
</dbReference>
<evidence type="ECO:0000256" key="1">
    <source>
        <dbReference type="ARBA" id="ARBA00004442"/>
    </source>
</evidence>
<organism evidence="9 10">
    <name type="scientific">Leptothrix discophora</name>
    <dbReference type="NCBI Taxonomy" id="89"/>
    <lineage>
        <taxon>Bacteria</taxon>
        <taxon>Pseudomonadati</taxon>
        <taxon>Pseudomonadota</taxon>
        <taxon>Betaproteobacteria</taxon>
        <taxon>Burkholderiales</taxon>
        <taxon>Sphaerotilaceae</taxon>
        <taxon>Leptothrix</taxon>
    </lineage>
</organism>
<dbReference type="PANTHER" id="PTHR30026">
    <property type="entry name" value="OUTER MEMBRANE PROTEIN TOLC"/>
    <property type="match status" value="1"/>
</dbReference>
<dbReference type="Proteomes" id="UP001235760">
    <property type="component" value="Unassembled WGS sequence"/>
</dbReference>
<keyword evidence="6" id="KW-0472">Membrane</keyword>
<dbReference type="RefSeq" id="WP_305749323.1">
    <property type="nucleotide sequence ID" value="NZ_JAUZEE010000004.1"/>
</dbReference>
<keyword evidence="7" id="KW-0998">Cell outer membrane</keyword>
<comment type="similarity">
    <text evidence="2">Belongs to the outer membrane factor (OMF) (TC 1.B.17) family.</text>
</comment>
<keyword evidence="4" id="KW-1134">Transmembrane beta strand</keyword>
<evidence type="ECO:0000256" key="4">
    <source>
        <dbReference type="ARBA" id="ARBA00022452"/>
    </source>
</evidence>
<sequence>MPCPSVISGSSPLRPTGALFPLCLLACCIGLIAPAAPAAWAATAAARPGDGGDVPAAGERTVLRLSDVIGALPQSVDDAVRTGGPWGEALGRHIGRAATQHATILEARSALTGARASKVAARWQLAPSATYSREYAGPNATQTYSNLLRIQQPLWTGGQLTAGIDIAQAQTLKAQHAVREAQRSLALKITANWSDWAHADLRVRRLGELVDQQTALLEMIGRRYAQGSATVSDQSLARARLESALGELAQARLDQAHARSQLERNSVGEVDPALLADLDGTPPVVPGLDEVLDAIESAPALNRAAVDIDIARLELVSRRAGLHPQVHLRLDKQWGAVKDERLSVAVQGSTGAGLGGIAALDAQEARIESARLAVQSLRTELRDQYTQEHTRYRSYDQRVRLTRAYAQTSASVLASYQRQFDAGKRGWLELLNMVREVHQAELDAANALIDQRIAAFRLLLLVQAPDLNNDFAFGQESQP</sequence>
<dbReference type="Gene3D" id="1.20.1600.10">
    <property type="entry name" value="Outer membrane efflux proteins (OEP)"/>
    <property type="match status" value="1"/>
</dbReference>
<protein>
    <submittedName>
        <fullName evidence="9">TolC family protein</fullName>
    </submittedName>
</protein>
<gene>
    <name evidence="9" type="ORF">Q8X39_08930</name>
</gene>
<evidence type="ECO:0000256" key="2">
    <source>
        <dbReference type="ARBA" id="ARBA00007613"/>
    </source>
</evidence>
<keyword evidence="8" id="KW-0732">Signal</keyword>
<evidence type="ECO:0000256" key="7">
    <source>
        <dbReference type="ARBA" id="ARBA00023237"/>
    </source>
</evidence>
<dbReference type="InterPro" id="IPR003423">
    <property type="entry name" value="OMP_efflux"/>
</dbReference>
<dbReference type="Pfam" id="PF02321">
    <property type="entry name" value="OEP"/>
    <property type="match status" value="1"/>
</dbReference>
<evidence type="ECO:0000256" key="3">
    <source>
        <dbReference type="ARBA" id="ARBA00022448"/>
    </source>
</evidence>
<comment type="subcellular location">
    <subcellularLocation>
        <location evidence="1">Cell outer membrane</location>
    </subcellularLocation>
</comment>
<evidence type="ECO:0000256" key="5">
    <source>
        <dbReference type="ARBA" id="ARBA00022692"/>
    </source>
</evidence>
<feature type="chain" id="PRO_5045684259" evidence="8">
    <location>
        <begin position="39"/>
        <end position="479"/>
    </location>
</feature>
<keyword evidence="5" id="KW-0812">Transmembrane</keyword>
<dbReference type="SUPFAM" id="SSF56954">
    <property type="entry name" value="Outer membrane efflux proteins (OEP)"/>
    <property type="match status" value="1"/>
</dbReference>
<evidence type="ECO:0000256" key="8">
    <source>
        <dbReference type="SAM" id="SignalP"/>
    </source>
</evidence>